<evidence type="ECO:0000256" key="1">
    <source>
        <dbReference type="SAM" id="MobiDB-lite"/>
    </source>
</evidence>
<dbReference type="Proteomes" id="UP000295604">
    <property type="component" value="Unassembled WGS sequence"/>
</dbReference>
<accession>A0A4R8T704</accession>
<reference evidence="2 3" key="1">
    <citation type="submission" date="2018-11" db="EMBL/GenBank/DDBJ databases">
        <title>Genome sequence and assembly of Colletotrichum sidae.</title>
        <authorList>
            <person name="Gan P."/>
            <person name="Shirasu K."/>
        </authorList>
    </citation>
    <scope>NUCLEOTIDE SEQUENCE [LARGE SCALE GENOMIC DNA]</scope>
    <source>
        <strain evidence="2 3">CBS 518.97</strain>
    </source>
</reference>
<organism evidence="2 3">
    <name type="scientific">Colletotrichum sidae</name>
    <dbReference type="NCBI Taxonomy" id="1347389"/>
    <lineage>
        <taxon>Eukaryota</taxon>
        <taxon>Fungi</taxon>
        <taxon>Dikarya</taxon>
        <taxon>Ascomycota</taxon>
        <taxon>Pezizomycotina</taxon>
        <taxon>Sordariomycetes</taxon>
        <taxon>Hypocreomycetidae</taxon>
        <taxon>Glomerellales</taxon>
        <taxon>Glomerellaceae</taxon>
        <taxon>Colletotrichum</taxon>
        <taxon>Colletotrichum orbiculare species complex</taxon>
    </lineage>
</organism>
<feature type="compositionally biased region" description="Basic and acidic residues" evidence="1">
    <location>
        <begin position="114"/>
        <end position="125"/>
    </location>
</feature>
<dbReference type="EMBL" id="QAPF01000215">
    <property type="protein sequence ID" value="TEA13109.1"/>
    <property type="molecule type" value="Genomic_DNA"/>
</dbReference>
<evidence type="ECO:0000313" key="3">
    <source>
        <dbReference type="Proteomes" id="UP000295604"/>
    </source>
</evidence>
<evidence type="ECO:0008006" key="4">
    <source>
        <dbReference type="Google" id="ProtNLM"/>
    </source>
</evidence>
<proteinExistence type="predicted"/>
<gene>
    <name evidence="2" type="ORF">C8034_v005254</name>
</gene>
<sequence length="146" mass="17012">MSHPTTWFPHQIHDCRGRIPQRGPDRDRFEIYYEVGFIGRSTRKWMPEKEVDRVLLKPFRQRLHKESGKPWSQKRLELMQAAVVRNSMASSSRDAKKKRPRAGGAAYPPATKKQRVDDDKYEVPRRRSQRLANAKPSHAKPGPRTG</sequence>
<feature type="region of interest" description="Disordered" evidence="1">
    <location>
        <begin position="85"/>
        <end position="146"/>
    </location>
</feature>
<keyword evidence="3" id="KW-1185">Reference proteome</keyword>
<comment type="caution">
    <text evidence="2">The sequence shown here is derived from an EMBL/GenBank/DDBJ whole genome shotgun (WGS) entry which is preliminary data.</text>
</comment>
<evidence type="ECO:0000313" key="2">
    <source>
        <dbReference type="EMBL" id="TEA13109.1"/>
    </source>
</evidence>
<name>A0A4R8T704_9PEZI</name>
<dbReference type="AlphaFoldDB" id="A0A4R8T704"/>
<protein>
    <recommendedName>
        <fullName evidence="4">Chromo domain-containing protein</fullName>
    </recommendedName>
</protein>